<protein>
    <submittedName>
        <fullName evidence="1">Uncharacterized protein</fullName>
    </submittedName>
</protein>
<proteinExistence type="predicted"/>
<gene>
    <name evidence="1" type="ORF">EV182_002944</name>
</gene>
<dbReference type="EMBL" id="JAMZIH010000685">
    <property type="protein sequence ID" value="KAJ1678994.1"/>
    <property type="molecule type" value="Genomic_DNA"/>
</dbReference>
<accession>A0ACC1HX87</accession>
<evidence type="ECO:0000313" key="1">
    <source>
        <dbReference type="EMBL" id="KAJ1678994.1"/>
    </source>
</evidence>
<evidence type="ECO:0000313" key="2">
    <source>
        <dbReference type="Proteomes" id="UP001145114"/>
    </source>
</evidence>
<dbReference type="Proteomes" id="UP001145114">
    <property type="component" value="Unassembled WGS sequence"/>
</dbReference>
<reference evidence="1" key="1">
    <citation type="submission" date="2022-06" db="EMBL/GenBank/DDBJ databases">
        <title>Phylogenomic reconstructions and comparative analyses of Kickxellomycotina fungi.</title>
        <authorList>
            <person name="Reynolds N.K."/>
            <person name="Stajich J.E."/>
            <person name="Barry K."/>
            <person name="Grigoriev I.V."/>
            <person name="Crous P."/>
            <person name="Smith M.E."/>
        </authorList>
    </citation>
    <scope>NUCLEOTIDE SEQUENCE</scope>
    <source>
        <strain evidence="1">RSA 2271</strain>
    </source>
</reference>
<comment type="caution">
    <text evidence="1">The sequence shown here is derived from an EMBL/GenBank/DDBJ whole genome shotgun (WGS) entry which is preliminary data.</text>
</comment>
<keyword evidence="2" id="KW-1185">Reference proteome</keyword>
<feature type="non-terminal residue" evidence="1">
    <location>
        <position position="332"/>
    </location>
</feature>
<organism evidence="1 2">
    <name type="scientific">Spiromyces aspiralis</name>
    <dbReference type="NCBI Taxonomy" id="68401"/>
    <lineage>
        <taxon>Eukaryota</taxon>
        <taxon>Fungi</taxon>
        <taxon>Fungi incertae sedis</taxon>
        <taxon>Zoopagomycota</taxon>
        <taxon>Kickxellomycotina</taxon>
        <taxon>Kickxellomycetes</taxon>
        <taxon>Kickxellales</taxon>
        <taxon>Kickxellaceae</taxon>
        <taxon>Spiromyces</taxon>
    </lineage>
</organism>
<name>A0ACC1HX87_9FUNG</name>
<sequence>MPIPLDISTYNAGFPVFCIGATHSKDVVIGGGGGPGSTGVSNRLVVLKLSIEERMLEKKTVLLLDSAEDAPTCLAISPKGDTVVCGINSSNEAIKAGKNENFRVFDFAKSEISPGTTKVKTVASTDPNDYQVSVLDFPTLKPRFKPMKAPDEVFSIAFSTDDKQVAVLLRRQLRILNAKDGTTLKTINPVVKPNNDAIEFRSCCYAKDRGAPVLLTALNASSQKHSYIVKWDIKSWEKLLQHKVASSPITAFCVSRDGKLIAFATKSMNVVVCSTATLKTLIIAHNVHNFPITCITFDAETKFVITGSADETCKLIRLPDRWPNIIDHCRYF</sequence>